<proteinExistence type="predicted"/>
<dbReference type="WBParaSite" id="ASIM_0001291801-mRNA-1">
    <property type="protein sequence ID" value="ASIM_0001291801-mRNA-1"/>
    <property type="gene ID" value="ASIM_0001291801"/>
</dbReference>
<organism evidence="4">
    <name type="scientific">Anisakis simplex</name>
    <name type="common">Herring worm</name>
    <dbReference type="NCBI Taxonomy" id="6269"/>
    <lineage>
        <taxon>Eukaryota</taxon>
        <taxon>Metazoa</taxon>
        <taxon>Ecdysozoa</taxon>
        <taxon>Nematoda</taxon>
        <taxon>Chromadorea</taxon>
        <taxon>Rhabditida</taxon>
        <taxon>Spirurina</taxon>
        <taxon>Ascaridomorpha</taxon>
        <taxon>Ascaridoidea</taxon>
        <taxon>Anisakidae</taxon>
        <taxon>Anisakis</taxon>
        <taxon>Anisakis simplex complex</taxon>
    </lineage>
</organism>
<dbReference type="OrthoDB" id="5777381at2759"/>
<keyword evidence="1" id="KW-0732">Signal</keyword>
<protein>
    <submittedName>
        <fullName evidence="4">Kazal-like domain-containing protein</fullName>
    </submittedName>
</protein>
<keyword evidence="3" id="KW-1185">Reference proteome</keyword>
<dbReference type="EMBL" id="UYRR01031178">
    <property type="protein sequence ID" value="VDK47233.1"/>
    <property type="molecule type" value="Genomic_DNA"/>
</dbReference>
<dbReference type="Proteomes" id="UP000267096">
    <property type="component" value="Unassembled WGS sequence"/>
</dbReference>
<evidence type="ECO:0000313" key="3">
    <source>
        <dbReference type="Proteomes" id="UP000267096"/>
    </source>
</evidence>
<reference evidence="2 3" key="2">
    <citation type="submission" date="2018-11" db="EMBL/GenBank/DDBJ databases">
        <authorList>
            <consortium name="Pathogen Informatics"/>
        </authorList>
    </citation>
    <scope>NUCLEOTIDE SEQUENCE [LARGE SCALE GENOMIC DNA]</scope>
</reference>
<reference evidence="4" key="1">
    <citation type="submission" date="2017-02" db="UniProtKB">
        <authorList>
            <consortium name="WormBaseParasite"/>
        </authorList>
    </citation>
    <scope>IDENTIFICATION</scope>
</reference>
<gene>
    <name evidence="2" type="ORF">ASIM_LOCUS12384</name>
</gene>
<feature type="signal peptide" evidence="1">
    <location>
        <begin position="1"/>
        <end position="16"/>
    </location>
</feature>
<evidence type="ECO:0000313" key="4">
    <source>
        <dbReference type="WBParaSite" id="ASIM_0001291801-mRNA-1"/>
    </source>
</evidence>
<accession>A0A0M3JX63</accession>
<name>A0A0M3JX63_ANISI</name>
<evidence type="ECO:0000313" key="2">
    <source>
        <dbReference type="EMBL" id="VDK47233.1"/>
    </source>
</evidence>
<sequence>MKILILLLLITQSSFGADESCRTACYKDKIPMCGAWLIDDNSNDCTGTYQVWNSCLAFSSETAISVVGIERFEVMHSSLRYGRPGHIEIKVCANPKPEIVWLTRGAVLQPGHSTHRMSALQLMQLKIRDSKRSQGPALPVPYCYKTYLVIGRVEKQDEHINVIVRNEVYISGLV</sequence>
<dbReference type="AlphaFoldDB" id="A0A0M3JX63"/>
<evidence type="ECO:0000256" key="1">
    <source>
        <dbReference type="SAM" id="SignalP"/>
    </source>
</evidence>
<feature type="chain" id="PRO_5043121089" evidence="1">
    <location>
        <begin position="17"/>
        <end position="174"/>
    </location>
</feature>